<dbReference type="EMBL" id="QJKJ01002052">
    <property type="protein sequence ID" value="RDY04580.1"/>
    <property type="molecule type" value="Genomic_DNA"/>
</dbReference>
<evidence type="ECO:0000313" key="2">
    <source>
        <dbReference type="Proteomes" id="UP000257109"/>
    </source>
</evidence>
<keyword evidence="2" id="KW-1185">Reference proteome</keyword>
<accession>A0A371HP68</accession>
<proteinExistence type="predicted"/>
<comment type="caution">
    <text evidence="1">The sequence shown here is derived from an EMBL/GenBank/DDBJ whole genome shotgun (WGS) entry which is preliminary data.</text>
</comment>
<dbReference type="AlphaFoldDB" id="A0A371HP68"/>
<name>A0A371HP68_MUCPR</name>
<dbReference type="PANTHER" id="PTHR35046:SF9">
    <property type="entry name" value="RNA-DIRECTED DNA POLYMERASE"/>
    <property type="match status" value="1"/>
</dbReference>
<organism evidence="1 2">
    <name type="scientific">Mucuna pruriens</name>
    <name type="common">Velvet bean</name>
    <name type="synonym">Dolichos pruriens</name>
    <dbReference type="NCBI Taxonomy" id="157652"/>
    <lineage>
        <taxon>Eukaryota</taxon>
        <taxon>Viridiplantae</taxon>
        <taxon>Streptophyta</taxon>
        <taxon>Embryophyta</taxon>
        <taxon>Tracheophyta</taxon>
        <taxon>Spermatophyta</taxon>
        <taxon>Magnoliopsida</taxon>
        <taxon>eudicotyledons</taxon>
        <taxon>Gunneridae</taxon>
        <taxon>Pentapetalae</taxon>
        <taxon>rosids</taxon>
        <taxon>fabids</taxon>
        <taxon>Fabales</taxon>
        <taxon>Fabaceae</taxon>
        <taxon>Papilionoideae</taxon>
        <taxon>50 kb inversion clade</taxon>
        <taxon>NPAAA clade</taxon>
        <taxon>indigoferoid/millettioid clade</taxon>
        <taxon>Phaseoleae</taxon>
        <taxon>Mucuna</taxon>
    </lineage>
</organism>
<evidence type="ECO:0000313" key="1">
    <source>
        <dbReference type="EMBL" id="RDY04580.1"/>
    </source>
</evidence>
<dbReference type="PANTHER" id="PTHR35046">
    <property type="entry name" value="ZINC KNUCKLE (CCHC-TYPE) FAMILY PROTEIN"/>
    <property type="match status" value="1"/>
</dbReference>
<sequence length="360" mass="41328">MPPLEDCSDMEVAKPINGDILVTRHALSIQPKEDGDMEQHEHIFNTRCHINDKVDKQVSVPFAIENYKDEVLCNVVLMEAWHILLGRPWQLDHKGNAGLESVFIWSKRETKQFKHILVPVPVRQPVMKLYPPYSIQISNIKIYLKFNRIRTGFSPNILSFPQGEKVGYKGVSDHQRNLKGVKEQWGGEKVGYKGVSEHQRNLKGVKEQWGKYLLTDYELHSHDPTIMEISESSRRPLSIAPLAPATVVFAHGRLETDPIWSRQRLIRFDLDKVKTRMQQSHLTQFQIEMQEIGGFGCIGNKDRIKLSKRGMNSMVPPSTMIAMEGWRWSIVDRQHTEDQVYQSALASQSVPSDNLRPLSS</sequence>
<protein>
    <submittedName>
        <fullName evidence="1">Uncharacterized protein</fullName>
    </submittedName>
</protein>
<reference evidence="1" key="1">
    <citation type="submission" date="2018-05" db="EMBL/GenBank/DDBJ databases">
        <title>Draft genome of Mucuna pruriens seed.</title>
        <authorList>
            <person name="Nnadi N.E."/>
            <person name="Vos R."/>
            <person name="Hasami M.H."/>
            <person name="Devisetty U.K."/>
            <person name="Aguiy J.C."/>
        </authorList>
    </citation>
    <scope>NUCLEOTIDE SEQUENCE [LARGE SCALE GENOMIC DNA]</scope>
    <source>
        <strain evidence="1">JCA_2017</strain>
    </source>
</reference>
<gene>
    <name evidence="1" type="ORF">CR513_11690</name>
</gene>
<feature type="non-terminal residue" evidence="1">
    <location>
        <position position="1"/>
    </location>
</feature>
<dbReference type="Proteomes" id="UP000257109">
    <property type="component" value="Unassembled WGS sequence"/>
</dbReference>
<dbReference type="OrthoDB" id="1747743at2759"/>